<dbReference type="OrthoDB" id="433414at2759"/>
<dbReference type="AlphaFoldDB" id="A0A6A6WXD5"/>
<name>A0A6A6WXD5_9PLEO</name>
<evidence type="ECO:0000313" key="2">
    <source>
        <dbReference type="Proteomes" id="UP000799757"/>
    </source>
</evidence>
<dbReference type="Gene3D" id="3.40.50.10420">
    <property type="entry name" value="NagB/RpiA/CoA transferase-like"/>
    <property type="match status" value="1"/>
</dbReference>
<dbReference type="InterPro" id="IPR024185">
    <property type="entry name" value="FTHF_cligase-like_sf"/>
</dbReference>
<evidence type="ECO:0008006" key="3">
    <source>
        <dbReference type="Google" id="ProtNLM"/>
    </source>
</evidence>
<dbReference type="PANTHER" id="PTHR13017:SF0">
    <property type="entry name" value="METHENYLTETRAHYDROFOLATE SYNTHASE DOMAIN-CONTAINING PROTEIN"/>
    <property type="match status" value="1"/>
</dbReference>
<proteinExistence type="predicted"/>
<protein>
    <recommendedName>
        <fullName evidence="3">5-formyltetrahydrofolate cyclo-ligase</fullName>
    </recommendedName>
</protein>
<dbReference type="EMBL" id="MU002206">
    <property type="protein sequence ID" value="KAF2788554.1"/>
    <property type="molecule type" value="Genomic_DNA"/>
</dbReference>
<organism evidence="1 2">
    <name type="scientific">Melanomma pulvis-pyrius CBS 109.77</name>
    <dbReference type="NCBI Taxonomy" id="1314802"/>
    <lineage>
        <taxon>Eukaryota</taxon>
        <taxon>Fungi</taxon>
        <taxon>Dikarya</taxon>
        <taxon>Ascomycota</taxon>
        <taxon>Pezizomycotina</taxon>
        <taxon>Dothideomycetes</taxon>
        <taxon>Pleosporomycetidae</taxon>
        <taxon>Pleosporales</taxon>
        <taxon>Melanommataceae</taxon>
        <taxon>Melanomma</taxon>
    </lineage>
</organism>
<dbReference type="PANTHER" id="PTHR13017">
    <property type="entry name" value="5-FORMYLTETRAHYDROFOLATE CYCLO-LIGASE-RELATED"/>
    <property type="match status" value="1"/>
</dbReference>
<dbReference type="GO" id="GO:0005737">
    <property type="term" value="C:cytoplasm"/>
    <property type="evidence" value="ECO:0007669"/>
    <property type="project" value="TreeGrafter"/>
</dbReference>
<dbReference type="InterPro" id="IPR037171">
    <property type="entry name" value="NagB/RpiA_transferase-like"/>
</dbReference>
<dbReference type="Proteomes" id="UP000799757">
    <property type="component" value="Unassembled WGS sequence"/>
</dbReference>
<dbReference type="SUPFAM" id="SSF100950">
    <property type="entry name" value="NagB/RpiA/CoA transferase-like"/>
    <property type="match status" value="1"/>
</dbReference>
<sequence>MAADSSSTCHERENIWGRVHSKLLRHAVPDSRFDYDFSSFVPDFRGSSSAIDRIVELACYKSANTILITSDNSLEQLRHRALRDEKRVLVGTHKLRRGFVLLDPKMISEDKHEKASWLDGMERPGIGRPVTLTQLEEKVDLCVTGVLAVSGQGDVIKRSPQYFEIQWGMLLDMNVLDRNTPVIAVAHSCQVVNEEGTGVERIRTDGQWNITPDYVVTPEKALKLQGVERPGVGIQFDTLDSELLVTIPSLQELKGIQMMEQIMKGANFAQETSKPSPSVPNVDEQLGISMVERIMKGYKV</sequence>
<gene>
    <name evidence="1" type="ORF">K505DRAFT_328855</name>
</gene>
<keyword evidence="2" id="KW-1185">Reference proteome</keyword>
<evidence type="ECO:0000313" key="1">
    <source>
        <dbReference type="EMBL" id="KAF2788554.1"/>
    </source>
</evidence>
<reference evidence="1" key="1">
    <citation type="journal article" date="2020" name="Stud. Mycol.">
        <title>101 Dothideomycetes genomes: a test case for predicting lifestyles and emergence of pathogens.</title>
        <authorList>
            <person name="Haridas S."/>
            <person name="Albert R."/>
            <person name="Binder M."/>
            <person name="Bloem J."/>
            <person name="Labutti K."/>
            <person name="Salamov A."/>
            <person name="Andreopoulos B."/>
            <person name="Baker S."/>
            <person name="Barry K."/>
            <person name="Bills G."/>
            <person name="Bluhm B."/>
            <person name="Cannon C."/>
            <person name="Castanera R."/>
            <person name="Culley D."/>
            <person name="Daum C."/>
            <person name="Ezra D."/>
            <person name="Gonzalez J."/>
            <person name="Henrissat B."/>
            <person name="Kuo A."/>
            <person name="Liang C."/>
            <person name="Lipzen A."/>
            <person name="Lutzoni F."/>
            <person name="Magnuson J."/>
            <person name="Mondo S."/>
            <person name="Nolan M."/>
            <person name="Ohm R."/>
            <person name="Pangilinan J."/>
            <person name="Park H.-J."/>
            <person name="Ramirez L."/>
            <person name="Alfaro M."/>
            <person name="Sun H."/>
            <person name="Tritt A."/>
            <person name="Yoshinaga Y."/>
            <person name="Zwiers L.-H."/>
            <person name="Turgeon B."/>
            <person name="Goodwin S."/>
            <person name="Spatafora J."/>
            <person name="Crous P."/>
            <person name="Grigoriev I."/>
        </authorList>
    </citation>
    <scope>NUCLEOTIDE SEQUENCE</scope>
    <source>
        <strain evidence="1">CBS 109.77</strain>
    </source>
</reference>
<dbReference type="InterPro" id="IPR002698">
    <property type="entry name" value="FTHF_cligase"/>
</dbReference>
<accession>A0A6A6WXD5</accession>